<dbReference type="EC" id="2.8.2.-" evidence="3"/>
<dbReference type="GO" id="GO:0016740">
    <property type="term" value="F:transferase activity"/>
    <property type="evidence" value="ECO:0007669"/>
    <property type="project" value="UniProtKB-KW"/>
</dbReference>
<evidence type="ECO:0000256" key="2">
    <source>
        <dbReference type="ARBA" id="ARBA00022679"/>
    </source>
</evidence>
<dbReference type="AlphaFoldDB" id="A0ABD2YZN6"/>
<comment type="caution">
    <text evidence="5">The sequence shown here is derived from an EMBL/GenBank/DDBJ whole genome shotgun (WGS) entry which is preliminary data.</text>
</comment>
<proteinExistence type="inferred from homology"/>
<protein>
    <recommendedName>
        <fullName evidence="3">Sulfotransferase</fullName>
        <ecNumber evidence="3">2.8.2.-</ecNumber>
    </recommendedName>
</protein>
<dbReference type="InterPro" id="IPR027417">
    <property type="entry name" value="P-loop_NTPase"/>
</dbReference>
<organism evidence="5 6">
    <name type="scientific">Cinchona calisaya</name>
    <dbReference type="NCBI Taxonomy" id="153742"/>
    <lineage>
        <taxon>Eukaryota</taxon>
        <taxon>Viridiplantae</taxon>
        <taxon>Streptophyta</taxon>
        <taxon>Embryophyta</taxon>
        <taxon>Tracheophyta</taxon>
        <taxon>Spermatophyta</taxon>
        <taxon>Magnoliopsida</taxon>
        <taxon>eudicotyledons</taxon>
        <taxon>Gunneridae</taxon>
        <taxon>Pentapetalae</taxon>
        <taxon>asterids</taxon>
        <taxon>lamiids</taxon>
        <taxon>Gentianales</taxon>
        <taxon>Rubiaceae</taxon>
        <taxon>Cinchonoideae</taxon>
        <taxon>Cinchoneae</taxon>
        <taxon>Cinchona</taxon>
    </lineage>
</organism>
<accession>A0ABD2YZN6</accession>
<comment type="similarity">
    <text evidence="1 3">Belongs to the sulfotransferase 1 family.</text>
</comment>
<reference evidence="5 6" key="1">
    <citation type="submission" date="2024-11" db="EMBL/GenBank/DDBJ databases">
        <title>A near-complete genome assembly of Cinchona calisaya.</title>
        <authorList>
            <person name="Lian D.C."/>
            <person name="Zhao X.W."/>
            <person name="Wei L."/>
        </authorList>
    </citation>
    <scope>NUCLEOTIDE SEQUENCE [LARGE SCALE GENOMIC DNA]</scope>
    <source>
        <tissue evidence="5">Nenye</tissue>
    </source>
</reference>
<evidence type="ECO:0000256" key="3">
    <source>
        <dbReference type="RuleBase" id="RU361155"/>
    </source>
</evidence>
<dbReference type="Proteomes" id="UP001630127">
    <property type="component" value="Unassembled WGS sequence"/>
</dbReference>
<dbReference type="InterPro" id="IPR000863">
    <property type="entry name" value="Sulfotransferase_dom"/>
</dbReference>
<evidence type="ECO:0000313" key="6">
    <source>
        <dbReference type="Proteomes" id="UP001630127"/>
    </source>
</evidence>
<gene>
    <name evidence="5" type="ORF">ACH5RR_030394</name>
</gene>
<dbReference type="Gene3D" id="3.40.50.300">
    <property type="entry name" value="P-loop containing nucleotide triphosphate hydrolases"/>
    <property type="match status" value="1"/>
</dbReference>
<evidence type="ECO:0000256" key="1">
    <source>
        <dbReference type="ARBA" id="ARBA00005771"/>
    </source>
</evidence>
<dbReference type="Pfam" id="PF00685">
    <property type="entry name" value="Sulfotransfer_1"/>
    <property type="match status" value="1"/>
</dbReference>
<dbReference type="SUPFAM" id="SSF52540">
    <property type="entry name" value="P-loop containing nucleoside triphosphate hydrolases"/>
    <property type="match status" value="1"/>
</dbReference>
<name>A0ABD2YZN6_9GENT</name>
<evidence type="ECO:0000259" key="4">
    <source>
        <dbReference type="Pfam" id="PF00685"/>
    </source>
</evidence>
<dbReference type="PANTHER" id="PTHR11783">
    <property type="entry name" value="SULFOTRANSFERASE SULT"/>
    <property type="match status" value="1"/>
</dbReference>
<keyword evidence="2 3" id="KW-0808">Transferase</keyword>
<keyword evidence="6" id="KW-1185">Reference proteome</keyword>
<evidence type="ECO:0000313" key="5">
    <source>
        <dbReference type="EMBL" id="KAL3510993.1"/>
    </source>
</evidence>
<dbReference type="EMBL" id="JBJUIK010000012">
    <property type="protein sequence ID" value="KAL3510993.1"/>
    <property type="molecule type" value="Genomic_DNA"/>
</dbReference>
<feature type="domain" description="Sulfotransferase" evidence="4">
    <location>
        <begin position="71"/>
        <end position="331"/>
    </location>
</feature>
<sequence length="335" mass="38700">MSTHLETSPTLPPKYLQDDKLTQECEELLPSLPKEKGWVSSHFYQYKGFWHPARQLQGVIACQKHFEAQNSDILLVTTPKSGTTWLKAIVFALVKRMHYHRGMENYPLFMNNPHDLVPFLDLKIYVENQTPDLSSFPCPRLFATHLPFNSLPKSVHNAPCKIVYLCRNPKDTFVSLWHFTNKLRLIGNMETNSLEDVLDRFCKGVSIYGPFWDHVLGYWKESLENPNKVLFLKYEDLKENPTFYLKKIGEFLDFPFSSEEEKSGGILEEILTICSFDNLKNLEVNKSGKLSSGEENKAFFRRGEVGDWKNFLTAEMVDRINSLTEEKFGASGLEL</sequence>